<dbReference type="Pfam" id="PF00072">
    <property type="entry name" value="Response_reg"/>
    <property type="match status" value="1"/>
</dbReference>
<comment type="caution">
    <text evidence="9">The sequence shown here is derived from an EMBL/GenBank/DDBJ whole genome shotgun (WGS) entry which is preliminary data.</text>
</comment>
<keyword evidence="2" id="KW-0902">Two-component regulatory system</keyword>
<sequence length="327" mass="35277">MGVESVDAYRPMNIRRNMHKAKNFTSAYQPRLLLVDDDPGMIRIIGEMLAEFPDQRFATTGESALALARESTPDLILLDANLPDMTGFDVCEILKRDAKLARVPVVFVTSHDAPALEVDAFRMGAADYVIKPLVAPRLQARVRAQLRLKSRVMEAQARLREEGITPSAPKASDVRLLGILASDTADAQRDALEAIGTLDLIADREAALRLAERNAPSAIVLDARCCNAPGETQTLAETVRALLAPDPLIPIIVLADACDVDTEQRMLDAGAADVIAKPARPAVLQARVRAALASARKAQETLRSALESPGGARVHPFPANARDMRGA</sequence>
<organism evidence="9 10">
    <name type="scientific">Caballeronia ptereochthonis</name>
    <dbReference type="NCBI Taxonomy" id="1777144"/>
    <lineage>
        <taxon>Bacteria</taxon>
        <taxon>Pseudomonadati</taxon>
        <taxon>Pseudomonadota</taxon>
        <taxon>Betaproteobacteria</taxon>
        <taxon>Burkholderiales</taxon>
        <taxon>Burkholderiaceae</taxon>
        <taxon>Caballeronia</taxon>
    </lineage>
</organism>
<proteinExistence type="predicted"/>
<dbReference type="PROSITE" id="PS50110">
    <property type="entry name" value="RESPONSE_REGULATORY"/>
    <property type="match status" value="2"/>
</dbReference>
<protein>
    <submittedName>
        <fullName evidence="9">Two component LuxR family transcriptional regulator</fullName>
    </submittedName>
</protein>
<dbReference type="InterPro" id="IPR039420">
    <property type="entry name" value="WalR-like"/>
</dbReference>
<dbReference type="SMART" id="SM00448">
    <property type="entry name" value="REC"/>
    <property type="match status" value="2"/>
</dbReference>
<keyword evidence="10" id="KW-1185">Reference proteome</keyword>
<dbReference type="InterPro" id="IPR001789">
    <property type="entry name" value="Sig_transdc_resp-reg_receiver"/>
</dbReference>
<dbReference type="PANTHER" id="PTHR48111">
    <property type="entry name" value="REGULATOR OF RPOS"/>
    <property type="match status" value="1"/>
</dbReference>
<feature type="domain" description="Response regulatory" evidence="8">
    <location>
        <begin position="31"/>
        <end position="146"/>
    </location>
</feature>
<dbReference type="GO" id="GO:0000976">
    <property type="term" value="F:transcription cis-regulatory region binding"/>
    <property type="evidence" value="ECO:0007669"/>
    <property type="project" value="TreeGrafter"/>
</dbReference>
<dbReference type="EMBL" id="FCOB02000013">
    <property type="protein sequence ID" value="SAK67079.1"/>
    <property type="molecule type" value="Genomic_DNA"/>
</dbReference>
<feature type="domain" description="Response regulatory" evidence="8">
    <location>
        <begin position="174"/>
        <end position="292"/>
    </location>
</feature>
<dbReference type="GO" id="GO:0000156">
    <property type="term" value="F:phosphorelay response regulator activity"/>
    <property type="evidence" value="ECO:0007669"/>
    <property type="project" value="TreeGrafter"/>
</dbReference>
<evidence type="ECO:0000256" key="2">
    <source>
        <dbReference type="ARBA" id="ARBA00023012"/>
    </source>
</evidence>
<feature type="region of interest" description="Disordered" evidence="7">
    <location>
        <begin position="302"/>
        <end position="327"/>
    </location>
</feature>
<gene>
    <name evidence="9" type="ORF">AWB83_03046</name>
</gene>
<dbReference type="Gene3D" id="3.40.50.2300">
    <property type="match status" value="2"/>
</dbReference>
<dbReference type="AlphaFoldDB" id="A0A158BAL9"/>
<evidence type="ECO:0000313" key="10">
    <source>
        <dbReference type="Proteomes" id="UP000054978"/>
    </source>
</evidence>
<keyword evidence="3" id="KW-0805">Transcription regulation</keyword>
<evidence type="ECO:0000256" key="4">
    <source>
        <dbReference type="ARBA" id="ARBA00023125"/>
    </source>
</evidence>
<dbReference type="GO" id="GO:0005829">
    <property type="term" value="C:cytosol"/>
    <property type="evidence" value="ECO:0007669"/>
    <property type="project" value="TreeGrafter"/>
</dbReference>
<feature type="modified residue" description="4-aspartylphosphate" evidence="6">
    <location>
        <position position="79"/>
    </location>
</feature>
<dbReference type="STRING" id="1777144.AWB83_03046"/>
<dbReference type="Proteomes" id="UP000054978">
    <property type="component" value="Unassembled WGS sequence"/>
</dbReference>
<keyword evidence="4" id="KW-0238">DNA-binding</keyword>
<evidence type="ECO:0000256" key="6">
    <source>
        <dbReference type="PROSITE-ProRule" id="PRU00169"/>
    </source>
</evidence>
<dbReference type="GO" id="GO:0006355">
    <property type="term" value="P:regulation of DNA-templated transcription"/>
    <property type="evidence" value="ECO:0007669"/>
    <property type="project" value="TreeGrafter"/>
</dbReference>
<dbReference type="GO" id="GO:0032993">
    <property type="term" value="C:protein-DNA complex"/>
    <property type="evidence" value="ECO:0007669"/>
    <property type="project" value="TreeGrafter"/>
</dbReference>
<keyword evidence="5" id="KW-0804">Transcription</keyword>
<evidence type="ECO:0000313" key="9">
    <source>
        <dbReference type="EMBL" id="SAK67079.1"/>
    </source>
</evidence>
<evidence type="ECO:0000256" key="7">
    <source>
        <dbReference type="SAM" id="MobiDB-lite"/>
    </source>
</evidence>
<name>A0A158BAL9_9BURK</name>
<keyword evidence="1 6" id="KW-0597">Phosphoprotein</keyword>
<evidence type="ECO:0000259" key="8">
    <source>
        <dbReference type="PROSITE" id="PS50110"/>
    </source>
</evidence>
<evidence type="ECO:0000256" key="1">
    <source>
        <dbReference type="ARBA" id="ARBA00022553"/>
    </source>
</evidence>
<evidence type="ECO:0000256" key="5">
    <source>
        <dbReference type="ARBA" id="ARBA00023163"/>
    </source>
</evidence>
<dbReference type="PANTHER" id="PTHR48111:SF1">
    <property type="entry name" value="TWO-COMPONENT RESPONSE REGULATOR ORR33"/>
    <property type="match status" value="1"/>
</dbReference>
<reference evidence="9" key="1">
    <citation type="submission" date="2016-01" db="EMBL/GenBank/DDBJ databases">
        <authorList>
            <person name="Peeters C."/>
        </authorList>
    </citation>
    <scope>NUCLEOTIDE SEQUENCE [LARGE SCALE GENOMIC DNA]</scope>
    <source>
        <strain evidence="9">LMG 29326</strain>
    </source>
</reference>
<feature type="modified residue" description="4-aspartylphosphate" evidence="6">
    <location>
        <position position="222"/>
    </location>
</feature>
<evidence type="ECO:0000256" key="3">
    <source>
        <dbReference type="ARBA" id="ARBA00023015"/>
    </source>
</evidence>
<dbReference type="SUPFAM" id="SSF52172">
    <property type="entry name" value="CheY-like"/>
    <property type="match status" value="2"/>
</dbReference>
<accession>A0A158BAL9</accession>
<dbReference type="InterPro" id="IPR011006">
    <property type="entry name" value="CheY-like_superfamily"/>
</dbReference>